<dbReference type="FunFam" id="3.30.200.20:FF:000927">
    <property type="entry name" value="Cyclin-dependent kinase 2"/>
    <property type="match status" value="1"/>
</dbReference>
<dbReference type="InterPro" id="IPR008271">
    <property type="entry name" value="Ser/Thr_kinase_AS"/>
</dbReference>
<keyword evidence="5 9" id="KW-0547">Nucleotide-binding</keyword>
<keyword evidence="8" id="KW-0539">Nucleus</keyword>
<evidence type="ECO:0000256" key="5">
    <source>
        <dbReference type="ARBA" id="ARBA00022741"/>
    </source>
</evidence>
<proteinExistence type="inferred from homology"/>
<accession>A0A1W0E5K9</accession>
<dbReference type="GO" id="GO:0007165">
    <property type="term" value="P:signal transduction"/>
    <property type="evidence" value="ECO:0007669"/>
    <property type="project" value="TreeGrafter"/>
</dbReference>
<keyword evidence="13" id="KW-1185">Reference proteome</keyword>
<protein>
    <submittedName>
        <fullName evidence="12">CDC28</fullName>
    </submittedName>
</protein>
<dbReference type="GO" id="GO:0005524">
    <property type="term" value="F:ATP binding"/>
    <property type="evidence" value="ECO:0007669"/>
    <property type="project" value="UniProtKB-UniRule"/>
</dbReference>
<dbReference type="FunFam" id="1.10.510.10:FF:000624">
    <property type="entry name" value="Mitogen-activated protein kinase"/>
    <property type="match status" value="1"/>
</dbReference>
<dbReference type="InterPro" id="IPR011009">
    <property type="entry name" value="Kinase-like_dom_sf"/>
</dbReference>
<evidence type="ECO:0000256" key="1">
    <source>
        <dbReference type="ARBA" id="ARBA00004123"/>
    </source>
</evidence>
<evidence type="ECO:0000256" key="3">
    <source>
        <dbReference type="ARBA" id="ARBA00022527"/>
    </source>
</evidence>
<evidence type="ECO:0000256" key="10">
    <source>
        <dbReference type="RuleBase" id="RU000304"/>
    </source>
</evidence>
<dbReference type="PROSITE" id="PS00107">
    <property type="entry name" value="PROTEIN_KINASE_ATP"/>
    <property type="match status" value="1"/>
</dbReference>
<dbReference type="EMBL" id="MNPJ01000019">
    <property type="protein sequence ID" value="OQS54496.1"/>
    <property type="molecule type" value="Genomic_DNA"/>
</dbReference>
<dbReference type="GO" id="GO:0005737">
    <property type="term" value="C:cytoplasm"/>
    <property type="evidence" value="ECO:0007669"/>
    <property type="project" value="TreeGrafter"/>
</dbReference>
<dbReference type="SMART" id="SM00220">
    <property type="entry name" value="S_TKc"/>
    <property type="match status" value="1"/>
</dbReference>
<dbReference type="GO" id="GO:0030332">
    <property type="term" value="F:cyclin binding"/>
    <property type="evidence" value="ECO:0007669"/>
    <property type="project" value="TreeGrafter"/>
</dbReference>
<keyword evidence="3 10" id="KW-0723">Serine/threonine-protein kinase</keyword>
<dbReference type="Gene3D" id="3.30.200.20">
    <property type="entry name" value="Phosphorylase Kinase, domain 1"/>
    <property type="match status" value="1"/>
</dbReference>
<dbReference type="Pfam" id="PF00069">
    <property type="entry name" value="Pkinase"/>
    <property type="match status" value="1"/>
</dbReference>
<dbReference type="SUPFAM" id="SSF56112">
    <property type="entry name" value="Protein kinase-like (PK-like)"/>
    <property type="match status" value="1"/>
</dbReference>
<dbReference type="PROSITE" id="PS50011">
    <property type="entry name" value="PROTEIN_KINASE_DOM"/>
    <property type="match status" value="1"/>
</dbReference>
<dbReference type="STRING" id="646526.A0A1W0E5K9"/>
<keyword evidence="4" id="KW-0808">Transferase</keyword>
<dbReference type="PROSITE" id="PS00108">
    <property type="entry name" value="PROTEIN_KINASE_ST"/>
    <property type="match status" value="1"/>
</dbReference>
<dbReference type="GO" id="GO:0004693">
    <property type="term" value="F:cyclin-dependent protein serine/threonine kinase activity"/>
    <property type="evidence" value="ECO:0007669"/>
    <property type="project" value="TreeGrafter"/>
</dbReference>
<comment type="subcellular location">
    <subcellularLocation>
        <location evidence="1">Nucleus</location>
    </subcellularLocation>
</comment>
<feature type="binding site" evidence="9">
    <location>
        <position position="37"/>
    </location>
    <ligand>
        <name>ATP</name>
        <dbReference type="ChEBI" id="CHEBI:30616"/>
    </ligand>
</feature>
<evidence type="ECO:0000256" key="2">
    <source>
        <dbReference type="ARBA" id="ARBA00006485"/>
    </source>
</evidence>
<keyword evidence="6" id="KW-0418">Kinase</keyword>
<sequence length="294" mass="34492">MLGKKGNYRKIEKIGEGAYGTVYKAVNRDTNEVVALKKVKISEEDEGIPATTIREIILLKNLKHPQIVELLEIIHKNDKIYLVFEYLKSDLKKVMNENNTKGIKFTYKQILKISKQLLKAIFYCHSKNIFHRDIKPQNILVNNDFEIKLADFGLARGAAVPLRVYTQEIITLWYRPPELLLGKTYYDSSVDIWSIACIMYEMYTSEVLFQGTSEITQIHKIYDVLGVPNNNVWEGVENRDNYNPNNYIPKYNNALDKIEHIEFRDVLQKMLRYNPIERYSARELLDLDIFKKFQ</sequence>
<dbReference type="CDD" id="cd07829">
    <property type="entry name" value="STKc_CDK_like"/>
    <property type="match status" value="1"/>
</dbReference>
<dbReference type="InterPro" id="IPR000719">
    <property type="entry name" value="Prot_kinase_dom"/>
</dbReference>
<evidence type="ECO:0000256" key="7">
    <source>
        <dbReference type="ARBA" id="ARBA00022840"/>
    </source>
</evidence>
<dbReference type="Proteomes" id="UP000192758">
    <property type="component" value="Unassembled WGS sequence"/>
</dbReference>
<keyword evidence="7 9" id="KW-0067">ATP-binding</keyword>
<evidence type="ECO:0000313" key="13">
    <source>
        <dbReference type="Proteomes" id="UP000192758"/>
    </source>
</evidence>
<dbReference type="GO" id="GO:0010468">
    <property type="term" value="P:regulation of gene expression"/>
    <property type="evidence" value="ECO:0007669"/>
    <property type="project" value="TreeGrafter"/>
</dbReference>
<dbReference type="VEuPathDB" id="MicrosporidiaDB:EHP00_4"/>
<comment type="caution">
    <text evidence="12">The sequence shown here is derived from an EMBL/GenBank/DDBJ whole genome shotgun (WGS) entry which is preliminary data.</text>
</comment>
<dbReference type="GO" id="GO:0000307">
    <property type="term" value="C:cyclin-dependent protein kinase holoenzyme complex"/>
    <property type="evidence" value="ECO:0007669"/>
    <property type="project" value="TreeGrafter"/>
</dbReference>
<dbReference type="InterPro" id="IPR017441">
    <property type="entry name" value="Protein_kinase_ATP_BS"/>
</dbReference>
<dbReference type="PANTHER" id="PTHR24056:SF550">
    <property type="entry name" value="CHROMOSOME UNDETERMINED SCAFFOLD_44, WHOLE GENOME SHOTGUN SEQUENCE"/>
    <property type="match status" value="1"/>
</dbReference>
<organism evidence="12 13">
    <name type="scientific">Ecytonucleospora hepatopenaei</name>
    <dbReference type="NCBI Taxonomy" id="646526"/>
    <lineage>
        <taxon>Eukaryota</taxon>
        <taxon>Fungi</taxon>
        <taxon>Fungi incertae sedis</taxon>
        <taxon>Microsporidia</taxon>
        <taxon>Enterocytozoonidae</taxon>
        <taxon>Ecytonucleospora</taxon>
    </lineage>
</organism>
<evidence type="ECO:0000256" key="8">
    <source>
        <dbReference type="ARBA" id="ARBA00023242"/>
    </source>
</evidence>
<evidence type="ECO:0000256" key="6">
    <source>
        <dbReference type="ARBA" id="ARBA00022777"/>
    </source>
</evidence>
<dbReference type="PANTHER" id="PTHR24056">
    <property type="entry name" value="CELL DIVISION PROTEIN KINASE"/>
    <property type="match status" value="1"/>
</dbReference>
<evidence type="ECO:0000256" key="9">
    <source>
        <dbReference type="PROSITE-ProRule" id="PRU10141"/>
    </source>
</evidence>
<feature type="domain" description="Protein kinase" evidence="11">
    <location>
        <begin position="8"/>
        <end position="290"/>
    </location>
</feature>
<dbReference type="InterPro" id="IPR050108">
    <property type="entry name" value="CDK"/>
</dbReference>
<evidence type="ECO:0000259" key="11">
    <source>
        <dbReference type="PROSITE" id="PS50011"/>
    </source>
</evidence>
<dbReference type="GO" id="GO:0010389">
    <property type="term" value="P:regulation of G2/M transition of mitotic cell cycle"/>
    <property type="evidence" value="ECO:0007669"/>
    <property type="project" value="TreeGrafter"/>
</dbReference>
<reference evidence="12 13" key="1">
    <citation type="journal article" date="2017" name="Environ. Microbiol.">
        <title>Decay of the glycolytic pathway and adaptation to intranuclear parasitism within Enterocytozoonidae microsporidia.</title>
        <authorList>
            <person name="Wiredu Boakye D."/>
            <person name="Jaroenlak P."/>
            <person name="Prachumwat A."/>
            <person name="Williams T.A."/>
            <person name="Bateman K.S."/>
            <person name="Itsathitphaisarn O."/>
            <person name="Sritunyalucksana K."/>
            <person name="Paszkiewicz K.H."/>
            <person name="Moore K.A."/>
            <person name="Stentiford G.D."/>
            <person name="Williams B.A."/>
        </authorList>
    </citation>
    <scope>NUCLEOTIDE SEQUENCE [LARGE SCALE GENOMIC DNA]</scope>
    <source>
        <strain evidence="12 13">TH1</strain>
    </source>
</reference>
<gene>
    <name evidence="12" type="primary">CDC28</name>
    <name evidence="12" type="ORF">EHP00_4</name>
</gene>
<dbReference type="GO" id="GO:0000082">
    <property type="term" value="P:G1/S transition of mitotic cell cycle"/>
    <property type="evidence" value="ECO:0007669"/>
    <property type="project" value="TreeGrafter"/>
</dbReference>
<evidence type="ECO:0000313" key="12">
    <source>
        <dbReference type="EMBL" id="OQS54496.1"/>
    </source>
</evidence>
<dbReference type="Gene3D" id="1.10.510.10">
    <property type="entry name" value="Transferase(Phosphotransferase) domain 1"/>
    <property type="match status" value="1"/>
</dbReference>
<comment type="similarity">
    <text evidence="2">Belongs to the protein kinase superfamily. CMGC Ser/Thr protein kinase family. CDC2/CDKX subfamily.</text>
</comment>
<evidence type="ECO:0000256" key="4">
    <source>
        <dbReference type="ARBA" id="ARBA00022679"/>
    </source>
</evidence>
<name>A0A1W0E5K9_9MICR</name>
<dbReference type="OrthoDB" id="1732493at2759"/>
<dbReference type="GO" id="GO:0005634">
    <property type="term" value="C:nucleus"/>
    <property type="evidence" value="ECO:0007669"/>
    <property type="project" value="UniProtKB-SubCell"/>
</dbReference>
<dbReference type="AlphaFoldDB" id="A0A1W0E5K9"/>